<evidence type="ECO:0000259" key="2">
    <source>
        <dbReference type="Pfam" id="PF17930"/>
    </source>
</evidence>
<feature type="domain" description="LpxI C-terminal" evidence="1">
    <location>
        <begin position="129"/>
        <end position="286"/>
    </location>
</feature>
<dbReference type="Gene3D" id="3.40.140.80">
    <property type="match status" value="1"/>
</dbReference>
<evidence type="ECO:0000259" key="1">
    <source>
        <dbReference type="Pfam" id="PF06230"/>
    </source>
</evidence>
<dbReference type="AlphaFoldDB" id="A0A1I5Z8U2"/>
<organism evidence="3 4">
    <name type="scientific">Roseivivax halotolerans</name>
    <dbReference type="NCBI Taxonomy" id="93684"/>
    <lineage>
        <taxon>Bacteria</taxon>
        <taxon>Pseudomonadati</taxon>
        <taxon>Pseudomonadota</taxon>
        <taxon>Alphaproteobacteria</taxon>
        <taxon>Rhodobacterales</taxon>
        <taxon>Roseobacteraceae</taxon>
        <taxon>Roseivivax</taxon>
    </lineage>
</organism>
<dbReference type="Proteomes" id="UP000243106">
    <property type="component" value="Unassembled WGS sequence"/>
</dbReference>
<reference evidence="4" key="1">
    <citation type="submission" date="2016-10" db="EMBL/GenBank/DDBJ databases">
        <authorList>
            <person name="Varghese N."/>
            <person name="Submissions S."/>
        </authorList>
    </citation>
    <scope>NUCLEOTIDE SEQUENCE [LARGE SCALE GENOMIC DNA]</scope>
    <source>
        <strain evidence="4">JCM 10271</strain>
    </source>
</reference>
<gene>
    <name evidence="3" type="ORF">SAMN05421853_108126</name>
</gene>
<keyword evidence="4" id="KW-1185">Reference proteome</keyword>
<dbReference type="PANTHER" id="PTHR39962">
    <property type="entry name" value="BLL4848 PROTEIN"/>
    <property type="match status" value="1"/>
</dbReference>
<accession>A0A1I5Z8U2</accession>
<dbReference type="Pfam" id="PF17930">
    <property type="entry name" value="LpxI_N"/>
    <property type="match status" value="1"/>
</dbReference>
<dbReference type="EMBL" id="FOXV01000008">
    <property type="protein sequence ID" value="SFQ52883.1"/>
    <property type="molecule type" value="Genomic_DNA"/>
</dbReference>
<dbReference type="Gene3D" id="3.40.50.20">
    <property type="match status" value="1"/>
</dbReference>
<proteinExistence type="predicted"/>
<dbReference type="PANTHER" id="PTHR39962:SF1">
    <property type="entry name" value="LPXI FAMILY PROTEIN"/>
    <property type="match status" value="1"/>
</dbReference>
<dbReference type="STRING" id="93684.SAMN05421853_108126"/>
<dbReference type="InterPro" id="IPR010415">
    <property type="entry name" value="LpxI_C"/>
</dbReference>
<feature type="domain" description="LpxI N-terminal" evidence="2">
    <location>
        <begin position="2"/>
        <end position="125"/>
    </location>
</feature>
<evidence type="ECO:0000313" key="3">
    <source>
        <dbReference type="EMBL" id="SFQ52883.1"/>
    </source>
</evidence>
<evidence type="ECO:0008006" key="5">
    <source>
        <dbReference type="Google" id="ProtNLM"/>
    </source>
</evidence>
<dbReference type="RefSeq" id="WP_093012716.1">
    <property type="nucleotide sequence ID" value="NZ_FOXV01000008.1"/>
</dbReference>
<protein>
    <recommendedName>
        <fullName evidence="5">Phosphatidate cytidylyltransferase</fullName>
    </recommendedName>
</protein>
<sequence length="292" mass="29923">MLGLIAGRGALPGAVSAARVEKPLVAALEGNAPDSVTPDLTFRLETLGTLIETFSARGVREVCLCGSIDRPQIDPARIDAPTEPLVPRLKEALALGDDGALRVVMALFEEAGMTILAAHEAAPALLLPPGVPTTTHPPAIADTEADVGERVLSEMAAADLGQACAIRGTEVLAREGEDGTDAMLARLAQGDAGGDPVSFMMDTAYDVLGGAADWLSAKPQGGQGCLFKAPKPGQDRRADLPAIGPETVRGVAAAGLAGIVIEAGGVLVLDQRTTLARAEEAGLYLWSRPAKG</sequence>
<dbReference type="InterPro" id="IPR043167">
    <property type="entry name" value="LpxI_C_sf"/>
</dbReference>
<name>A0A1I5Z8U2_9RHOB</name>
<dbReference type="InterPro" id="IPR041255">
    <property type="entry name" value="LpxI_N"/>
</dbReference>
<dbReference type="InterPro" id="IPR053174">
    <property type="entry name" value="LpxI"/>
</dbReference>
<dbReference type="Pfam" id="PF06230">
    <property type="entry name" value="LpxI_C"/>
    <property type="match status" value="1"/>
</dbReference>
<evidence type="ECO:0000313" key="4">
    <source>
        <dbReference type="Proteomes" id="UP000243106"/>
    </source>
</evidence>